<dbReference type="InterPro" id="IPR002159">
    <property type="entry name" value="CD36_fam"/>
</dbReference>
<keyword evidence="5 9" id="KW-1133">Transmembrane helix</keyword>
<dbReference type="GO" id="GO:0005737">
    <property type="term" value="C:cytoplasm"/>
    <property type="evidence" value="ECO:0007669"/>
    <property type="project" value="TreeGrafter"/>
</dbReference>
<comment type="subcellular location">
    <subcellularLocation>
        <location evidence="1">Cell membrane</location>
    </subcellularLocation>
</comment>
<name>A0A1B0FR26_GLOMM</name>
<dbReference type="STRING" id="37546.A0A1B0FR26"/>
<dbReference type="Proteomes" id="UP000092444">
    <property type="component" value="Unassembled WGS sequence"/>
</dbReference>
<proteinExistence type="inferred from homology"/>
<feature type="region of interest" description="Disordered" evidence="8">
    <location>
        <begin position="560"/>
        <end position="611"/>
    </location>
</feature>
<keyword evidence="7" id="KW-0325">Glycoprotein</keyword>
<evidence type="ECO:0000256" key="4">
    <source>
        <dbReference type="ARBA" id="ARBA00022692"/>
    </source>
</evidence>
<evidence type="ECO:0000313" key="11">
    <source>
        <dbReference type="Proteomes" id="UP000092444"/>
    </source>
</evidence>
<keyword evidence="3" id="KW-1003">Cell membrane</keyword>
<keyword evidence="11" id="KW-1185">Reference proteome</keyword>
<evidence type="ECO:0000256" key="2">
    <source>
        <dbReference type="ARBA" id="ARBA00010532"/>
    </source>
</evidence>
<evidence type="ECO:0000313" key="10">
    <source>
        <dbReference type="EnsemblMetazoa" id="GMOY006317-PA"/>
    </source>
</evidence>
<keyword evidence="4 9" id="KW-0812">Transmembrane</keyword>
<dbReference type="PhylomeDB" id="A0A1B0FR26"/>
<evidence type="ECO:0000256" key="1">
    <source>
        <dbReference type="ARBA" id="ARBA00004236"/>
    </source>
</evidence>
<dbReference type="PANTHER" id="PTHR11923:SF67">
    <property type="entry name" value="RE68569P"/>
    <property type="match status" value="1"/>
</dbReference>
<evidence type="ECO:0000256" key="8">
    <source>
        <dbReference type="SAM" id="MobiDB-lite"/>
    </source>
</evidence>
<dbReference type="PRINTS" id="PR01609">
    <property type="entry name" value="CD36FAMILY"/>
</dbReference>
<evidence type="ECO:0000256" key="9">
    <source>
        <dbReference type="SAM" id="Phobius"/>
    </source>
</evidence>
<accession>A0A1B0FR26</accession>
<evidence type="ECO:0008006" key="12">
    <source>
        <dbReference type="Google" id="ProtNLM"/>
    </source>
</evidence>
<dbReference type="Pfam" id="PF01130">
    <property type="entry name" value="CD36"/>
    <property type="match status" value="1"/>
</dbReference>
<dbReference type="EnsemblMetazoa" id="GMOY006317-RA">
    <property type="protein sequence ID" value="GMOY006317-PA"/>
    <property type="gene ID" value="GMOY006317"/>
</dbReference>
<dbReference type="GO" id="GO:0005044">
    <property type="term" value="F:scavenger receptor activity"/>
    <property type="evidence" value="ECO:0007669"/>
    <property type="project" value="TreeGrafter"/>
</dbReference>
<evidence type="ECO:0000256" key="5">
    <source>
        <dbReference type="ARBA" id="ARBA00022989"/>
    </source>
</evidence>
<comment type="similarity">
    <text evidence="2">Belongs to the CD36 family.</text>
</comment>
<dbReference type="PANTHER" id="PTHR11923">
    <property type="entry name" value="SCAVENGER RECEPTOR CLASS B TYPE-1 SR-B1"/>
    <property type="match status" value="1"/>
</dbReference>
<feature type="compositionally biased region" description="Low complexity" evidence="8">
    <location>
        <begin position="565"/>
        <end position="603"/>
    </location>
</feature>
<feature type="transmembrane region" description="Helical" evidence="9">
    <location>
        <begin position="456"/>
        <end position="473"/>
    </location>
</feature>
<evidence type="ECO:0000256" key="6">
    <source>
        <dbReference type="ARBA" id="ARBA00023136"/>
    </source>
</evidence>
<dbReference type="GO" id="GO:0005886">
    <property type="term" value="C:plasma membrane"/>
    <property type="evidence" value="ECO:0007669"/>
    <property type="project" value="UniProtKB-SubCell"/>
</dbReference>
<organism evidence="10 11">
    <name type="scientific">Glossina morsitans morsitans</name>
    <name type="common">Savannah tsetse fly</name>
    <dbReference type="NCBI Taxonomy" id="37546"/>
    <lineage>
        <taxon>Eukaryota</taxon>
        <taxon>Metazoa</taxon>
        <taxon>Ecdysozoa</taxon>
        <taxon>Arthropoda</taxon>
        <taxon>Hexapoda</taxon>
        <taxon>Insecta</taxon>
        <taxon>Pterygota</taxon>
        <taxon>Neoptera</taxon>
        <taxon>Endopterygota</taxon>
        <taxon>Diptera</taxon>
        <taxon>Brachycera</taxon>
        <taxon>Muscomorpha</taxon>
        <taxon>Hippoboscoidea</taxon>
        <taxon>Glossinidae</taxon>
        <taxon>Glossina</taxon>
    </lineage>
</organism>
<dbReference type="AlphaFoldDB" id="A0A1B0FR26"/>
<sequence>MISGHLSDMKRIIMGDEAWICAYYPETTDLSREYRAKCDRKNRVNGKKLIMRENNEMFDLWAKPPVDLYIKIYLFNITNAEAFLAGREKMNVQQLGPYVYRELFTHENVTFNANDTMSTLPRHPLVWQEHLSEGNKEDDPVVMLNIAMLAISHLTADRNIIVRLSLNSLFSTLQSEPIVRMTAKEFMFGYNTKLTSLGNTFLPNWIYFDKVGIIDRMYDFDSDYETFYTGRSDPSLSGLYATYRGNTDLPNWPEKHCSNIETASDGSKFRSYIKPNDTLKFFRKSMCRPIHLVRADTDIVTKCGLKGYRYRFEDNAFDNGRYNIQNKCFCRKGYCQPIGLLDVTDCYYGFPISLSLPHFMDSDPGLRMNITGLQPDKEKHSSEFIIQPQSGLPLSLTAKVQINLHFKNMRAFRQLQAFSYQTIPTLWFDITMPQLPDHMNILFSMYLNVLPYVEPIVFWSCSIIGFTLVFYAITRATLRMSNLGHSTHISDGNRYGKANLLNSQNGVYKSCEMKQIEGKEKSRLLPDETYGHSNVNDEYCEKEESNRTRSYILDLEPTLSASDCGSNTGSSSNDEGNDSDTATMTISRNSSSSSCMGMQVSSKSNDHNNDDVEKQTIISFTSSSGYDTSITES</sequence>
<evidence type="ECO:0000256" key="7">
    <source>
        <dbReference type="ARBA" id="ARBA00023180"/>
    </source>
</evidence>
<dbReference type="EMBL" id="CCAG010000954">
    <property type="status" value="NOT_ANNOTATED_CDS"/>
    <property type="molecule type" value="Genomic_DNA"/>
</dbReference>
<protein>
    <recommendedName>
        <fullName evidence="12">Scavenger receptor class B</fullName>
    </recommendedName>
</protein>
<keyword evidence="6 9" id="KW-0472">Membrane</keyword>
<evidence type="ECO:0000256" key="3">
    <source>
        <dbReference type="ARBA" id="ARBA00022475"/>
    </source>
</evidence>
<reference evidence="10" key="1">
    <citation type="submission" date="2020-05" db="UniProtKB">
        <authorList>
            <consortium name="EnsemblMetazoa"/>
        </authorList>
    </citation>
    <scope>IDENTIFICATION</scope>
    <source>
        <strain evidence="10">Yale</strain>
    </source>
</reference>